<organism evidence="3">
    <name type="scientific">Clostridioides difficile</name>
    <name type="common">Peptoclostridium difficile</name>
    <dbReference type="NCBI Taxonomy" id="1496"/>
    <lineage>
        <taxon>Bacteria</taxon>
        <taxon>Bacillati</taxon>
        <taxon>Bacillota</taxon>
        <taxon>Clostridia</taxon>
        <taxon>Peptostreptococcales</taxon>
        <taxon>Peptostreptococcaceae</taxon>
        <taxon>Clostridioides</taxon>
    </lineage>
</organism>
<evidence type="ECO:0000313" key="6">
    <source>
        <dbReference type="EMBL" id="HBH2620945.1"/>
    </source>
</evidence>
<feature type="domain" description="Isochorismatase-like" evidence="1">
    <location>
        <begin position="31"/>
        <end position="157"/>
    </location>
</feature>
<dbReference type="InterPro" id="IPR000868">
    <property type="entry name" value="Isochorismatase-like_dom"/>
</dbReference>
<dbReference type="PANTHER" id="PTHR47297:SF2">
    <property type="entry name" value="OS02G0606800 PROTEIN"/>
    <property type="match status" value="1"/>
</dbReference>
<dbReference type="EMBL" id="DAEQIJ010000014">
    <property type="protein sequence ID" value="HBH2620945.1"/>
    <property type="molecule type" value="Genomic_DNA"/>
</dbReference>
<evidence type="ECO:0000313" key="2">
    <source>
        <dbReference type="EMBL" id="CDS86291.1"/>
    </source>
</evidence>
<dbReference type="Proteomes" id="UP000879542">
    <property type="component" value="Unassembled WGS sequence"/>
</dbReference>
<reference evidence="5" key="4">
    <citation type="submission" date="2021-06" db="EMBL/GenBank/DDBJ databases">
        <authorList>
            <consortium name="NCBI Pathogen Detection Project"/>
        </authorList>
    </citation>
    <scope>NUCLEOTIDE SEQUENCE</scope>
    <source>
        <strain evidence="6">Clostridioides</strain>
        <strain evidence="5">HN1000</strain>
    </source>
</reference>
<reference evidence="5" key="3">
    <citation type="journal article" date="2018" name="Genome Biol.">
        <title>SKESA: strategic k-mer extension for scrupulous assemblies.</title>
        <authorList>
            <person name="Souvorov A."/>
            <person name="Agarwala R."/>
            <person name="Lipman D.J."/>
        </authorList>
    </citation>
    <scope>NUCLEOTIDE SEQUENCE</scope>
    <source>
        <strain evidence="6">Clostridioides</strain>
        <strain evidence="5">HN1000</strain>
    </source>
</reference>
<accession>A0A069AE93</accession>
<sequence>MDNLLNELEALKSNLDNLPIEKIENYDLSKTALFIIDVNNGFARQGALYSPRVESLIKPIEMFTKKISNKLNRVIAFTDSHTPKSIELLSYPVHCLENDVESELVDELKSIENLQILPKNSTNGFFALENLDFDNIDNIIIVGDCTDICIYQFAITLKSYFNQHNIEKNIVVPMNLVDTYDIPNVHPAEILNLVFFNSMIQNGVNVLKEIR</sequence>
<dbReference type="GO" id="GO:0019365">
    <property type="term" value="P:pyridine nucleotide salvage"/>
    <property type="evidence" value="ECO:0007669"/>
    <property type="project" value="InterPro"/>
</dbReference>
<evidence type="ECO:0000313" key="4">
    <source>
        <dbReference type="EMBL" id="CDT20442.1"/>
    </source>
</evidence>
<proteinExistence type="predicted"/>
<dbReference type="EMBL" id="FUPS01000001">
    <property type="protein sequence ID" value="SJR83672.1"/>
    <property type="molecule type" value="Genomic_DNA"/>
</dbReference>
<dbReference type="EMBL" id="LK932509">
    <property type="protein sequence ID" value="CDS86765.1"/>
    <property type="molecule type" value="Genomic_DNA"/>
</dbReference>
<dbReference type="PANTHER" id="PTHR47297">
    <property type="match status" value="1"/>
</dbReference>
<dbReference type="InterPro" id="IPR044717">
    <property type="entry name" value="NIC1"/>
</dbReference>
<dbReference type="PATRIC" id="fig|1496.854.peg.3101"/>
<dbReference type="Proteomes" id="UP000878956">
    <property type="component" value="Unassembled WGS sequence"/>
</dbReference>
<reference evidence="3" key="1">
    <citation type="submission" date="2014-07" db="EMBL/GenBank/DDBJ databases">
        <authorList>
            <person name="Monot Marc"/>
        </authorList>
    </citation>
    <scope>NUCLEOTIDE SEQUENCE</scope>
    <source>
        <strain evidence="4">7032989</strain>
        <strain evidence="2">7032994</strain>
    </source>
</reference>
<evidence type="ECO:0000259" key="1">
    <source>
        <dbReference type="Pfam" id="PF00857"/>
    </source>
</evidence>
<dbReference type="EMBL" id="LK933005">
    <property type="protein sequence ID" value="CDT20442.1"/>
    <property type="molecule type" value="Genomic_DNA"/>
</dbReference>
<reference evidence="7 8" key="2">
    <citation type="submission" date="2017-02" db="EMBL/GenBank/DDBJ databases">
        <authorList>
            <consortium name="Pathogen Informatics"/>
        </authorList>
    </citation>
    <scope>NUCLEOTIDE SEQUENCE [LARGE SCALE GENOMIC DNA]</scope>
    <source>
        <strain evidence="7 8">VRECD0157</strain>
    </source>
</reference>
<dbReference type="InterPro" id="IPR036380">
    <property type="entry name" value="Isochorismatase-like_sf"/>
</dbReference>
<dbReference type="AlphaFoldDB" id="A0A069AE93"/>
<dbReference type="Gene3D" id="3.40.50.850">
    <property type="entry name" value="Isochorismatase-like"/>
    <property type="match status" value="1"/>
</dbReference>
<gene>
    <name evidence="4" type="ORF">BN1095_340133</name>
    <name evidence="3" type="ORF">BN1096_560322</name>
    <name evidence="2" type="ORF">BN1097_540324</name>
    <name evidence="5" type="ORF">KRM00_000653</name>
    <name evidence="6" type="ORF">KRQ00_002727</name>
    <name evidence="7" type="ORF">SAMEA3375112_00305</name>
</gene>
<dbReference type="CDD" id="cd00431">
    <property type="entry name" value="cysteine_hydrolases"/>
    <property type="match status" value="1"/>
</dbReference>
<evidence type="ECO:0000313" key="7">
    <source>
        <dbReference type="EMBL" id="SJR83672.1"/>
    </source>
</evidence>
<dbReference type="Pfam" id="PF00857">
    <property type="entry name" value="Isochorismatase"/>
    <property type="match status" value="1"/>
</dbReference>
<dbReference type="RefSeq" id="WP_003429326.1">
    <property type="nucleotide sequence ID" value="NZ_AP025558.1"/>
</dbReference>
<dbReference type="EMBL" id="DAEPXK010000005">
    <property type="protein sequence ID" value="HBH1541196.1"/>
    <property type="molecule type" value="Genomic_DNA"/>
</dbReference>
<dbReference type="SUPFAM" id="SSF52499">
    <property type="entry name" value="Isochorismatase-like hydrolases"/>
    <property type="match status" value="1"/>
</dbReference>
<dbReference type="GeneID" id="66353803"/>
<evidence type="ECO:0000313" key="8">
    <source>
        <dbReference type="Proteomes" id="UP000189137"/>
    </source>
</evidence>
<keyword evidence="3" id="KW-0378">Hydrolase</keyword>
<dbReference type="EMBL" id="LK932392">
    <property type="protein sequence ID" value="CDS86291.1"/>
    <property type="molecule type" value="Genomic_DNA"/>
</dbReference>
<dbReference type="Proteomes" id="UP000189137">
    <property type="component" value="Unassembled WGS sequence"/>
</dbReference>
<name>A0A069AE93_CLODI</name>
<evidence type="ECO:0000313" key="5">
    <source>
        <dbReference type="EMBL" id="HBH1541196.1"/>
    </source>
</evidence>
<evidence type="ECO:0000313" key="3">
    <source>
        <dbReference type="EMBL" id="CDS86765.1"/>
    </source>
</evidence>
<dbReference type="GO" id="GO:0008936">
    <property type="term" value="F:nicotinamidase activity"/>
    <property type="evidence" value="ECO:0007669"/>
    <property type="project" value="InterPro"/>
</dbReference>
<protein>
    <submittedName>
        <fullName evidence="5">Cysteine hydrolase</fullName>
    </submittedName>
    <submittedName>
        <fullName evidence="7">Isochorismatase family</fullName>
    </submittedName>
    <submittedName>
        <fullName evidence="3">Putative isochorismatase</fullName>
        <ecNumber evidence="3">3.-.-.-</ecNumber>
    </submittedName>
</protein>
<dbReference type="EC" id="3.-.-.-" evidence="3"/>